<accession>A0ABU2FJB9</accession>
<dbReference type="EMBL" id="JAMQON010000009">
    <property type="protein sequence ID" value="MDS0261846.1"/>
    <property type="molecule type" value="Genomic_DNA"/>
</dbReference>
<gene>
    <name evidence="1" type="ORF">NDI56_20795</name>
</gene>
<reference evidence="1 2" key="1">
    <citation type="submission" date="2022-06" db="EMBL/GenBank/DDBJ databases">
        <title>Haloarcula sp. a new haloarchaeum isolate from saline soil.</title>
        <authorList>
            <person name="Strakova D."/>
            <person name="Galisteo C."/>
            <person name="Sanchez-Porro C."/>
            <person name="Ventosa A."/>
        </authorList>
    </citation>
    <scope>NUCLEOTIDE SEQUENCE [LARGE SCALE GENOMIC DNA]</scope>
    <source>
        <strain evidence="1 2">S1CR25-12</strain>
    </source>
</reference>
<keyword evidence="2" id="KW-1185">Reference proteome</keyword>
<dbReference type="Proteomes" id="UP001259659">
    <property type="component" value="Unassembled WGS sequence"/>
</dbReference>
<name>A0ABU2FJB9_9EURY</name>
<dbReference type="RefSeq" id="WP_310921697.1">
    <property type="nucleotide sequence ID" value="NZ_JAMQON010000009.1"/>
</dbReference>
<protein>
    <submittedName>
        <fullName evidence="1">Uncharacterized protein</fullName>
    </submittedName>
</protein>
<proteinExistence type="predicted"/>
<organism evidence="1 2">
    <name type="scientific">Haloarcula saliterrae</name>
    <dbReference type="NCBI Taxonomy" id="2950534"/>
    <lineage>
        <taxon>Archaea</taxon>
        <taxon>Methanobacteriati</taxon>
        <taxon>Methanobacteriota</taxon>
        <taxon>Stenosarchaea group</taxon>
        <taxon>Halobacteria</taxon>
        <taxon>Halobacteriales</taxon>
        <taxon>Haloarculaceae</taxon>
        <taxon>Haloarcula</taxon>
    </lineage>
</organism>
<evidence type="ECO:0000313" key="1">
    <source>
        <dbReference type="EMBL" id="MDS0261846.1"/>
    </source>
</evidence>
<evidence type="ECO:0000313" key="2">
    <source>
        <dbReference type="Proteomes" id="UP001259659"/>
    </source>
</evidence>
<sequence length="105" mass="11379">MLDQEVPWVVVENASAYHFPDPHAAAYGEAAPACGVGDADDSFRITRINTVYPAYSGCRDCLRHAKPVKLQPVHCPKCNKATCHGMFQEVEMAAVDALSITCPSD</sequence>
<comment type="caution">
    <text evidence="1">The sequence shown here is derived from an EMBL/GenBank/DDBJ whole genome shotgun (WGS) entry which is preliminary data.</text>
</comment>